<dbReference type="GO" id="GO:0016780">
    <property type="term" value="F:phosphotransferase activity, for other substituted phosphate groups"/>
    <property type="evidence" value="ECO:0007669"/>
    <property type="project" value="InterPro"/>
</dbReference>
<feature type="transmembrane region" description="Helical" evidence="7">
    <location>
        <begin position="5"/>
        <end position="22"/>
    </location>
</feature>
<evidence type="ECO:0000256" key="6">
    <source>
        <dbReference type="ARBA" id="ARBA00023136"/>
    </source>
</evidence>
<evidence type="ECO:0000256" key="5">
    <source>
        <dbReference type="ARBA" id="ARBA00022989"/>
    </source>
</evidence>
<evidence type="ECO:0000313" key="8">
    <source>
        <dbReference type="EMBL" id="CAB4912626.1"/>
    </source>
</evidence>
<dbReference type="PANTHER" id="PTHR22926:SF3">
    <property type="entry name" value="UNDECAPRENYL-PHOSPHATE ALPHA-N-ACETYLGLUCOSAMINYL 1-PHOSPHATE TRANSFERASE"/>
    <property type="match status" value="1"/>
</dbReference>
<evidence type="ECO:0000256" key="2">
    <source>
        <dbReference type="ARBA" id="ARBA00022475"/>
    </source>
</evidence>
<dbReference type="EMBL" id="CAFBPZ010000156">
    <property type="protein sequence ID" value="CAB5042746.1"/>
    <property type="molecule type" value="Genomic_DNA"/>
</dbReference>
<keyword evidence="3" id="KW-0808">Transferase</keyword>
<accession>A0A6J7H0Z7</accession>
<feature type="transmembrane region" description="Helical" evidence="7">
    <location>
        <begin position="82"/>
        <end position="103"/>
    </location>
</feature>
<feature type="transmembrane region" description="Helical" evidence="7">
    <location>
        <begin position="28"/>
        <end position="49"/>
    </location>
</feature>
<dbReference type="GO" id="GO:0044038">
    <property type="term" value="P:cell wall macromolecule biosynthetic process"/>
    <property type="evidence" value="ECO:0007669"/>
    <property type="project" value="TreeGrafter"/>
</dbReference>
<name>A0A6J7H0Z7_9ZZZZ</name>
<evidence type="ECO:0000256" key="1">
    <source>
        <dbReference type="ARBA" id="ARBA00004651"/>
    </source>
</evidence>
<sequence>MGDSGAYFLGFMLAVVVVRLRPADLAPVQAVVIACLLVALPLIDTIYVVTRRLAKGIHPFTAGRDHLSHSLQRRGLSVPGSVVALNVFLVATSALAVVLALVAF</sequence>
<keyword evidence="6 7" id="KW-0472">Membrane</keyword>
<keyword evidence="5 7" id="KW-1133">Transmembrane helix</keyword>
<proteinExistence type="predicted"/>
<keyword evidence="2" id="KW-1003">Cell membrane</keyword>
<organism evidence="8">
    <name type="scientific">freshwater metagenome</name>
    <dbReference type="NCBI Taxonomy" id="449393"/>
    <lineage>
        <taxon>unclassified sequences</taxon>
        <taxon>metagenomes</taxon>
        <taxon>ecological metagenomes</taxon>
    </lineage>
</organism>
<protein>
    <submittedName>
        <fullName evidence="8">Unannotated protein</fullName>
    </submittedName>
</protein>
<comment type="subcellular location">
    <subcellularLocation>
        <location evidence="1">Cell membrane</location>
        <topology evidence="1">Multi-pass membrane protein</topology>
    </subcellularLocation>
</comment>
<dbReference type="AlphaFoldDB" id="A0A6J7H0Z7"/>
<evidence type="ECO:0000256" key="3">
    <source>
        <dbReference type="ARBA" id="ARBA00022679"/>
    </source>
</evidence>
<evidence type="ECO:0000256" key="7">
    <source>
        <dbReference type="SAM" id="Phobius"/>
    </source>
</evidence>
<reference evidence="8" key="1">
    <citation type="submission" date="2020-05" db="EMBL/GenBank/DDBJ databases">
        <authorList>
            <person name="Chiriac C."/>
            <person name="Salcher M."/>
            <person name="Ghai R."/>
            <person name="Kavagutti S V."/>
        </authorList>
    </citation>
    <scope>NUCLEOTIDE SEQUENCE</scope>
</reference>
<dbReference type="GO" id="GO:0005886">
    <property type="term" value="C:plasma membrane"/>
    <property type="evidence" value="ECO:0007669"/>
    <property type="project" value="UniProtKB-SubCell"/>
</dbReference>
<dbReference type="EMBL" id="CAFBMC010000143">
    <property type="protein sequence ID" value="CAB4912626.1"/>
    <property type="molecule type" value="Genomic_DNA"/>
</dbReference>
<gene>
    <name evidence="8" type="ORF">UFOPK3495_01681</name>
    <name evidence="9" type="ORF">UFOPK4237_01610</name>
</gene>
<keyword evidence="4 7" id="KW-0812">Transmembrane</keyword>
<dbReference type="PANTHER" id="PTHR22926">
    <property type="entry name" value="PHOSPHO-N-ACETYLMURAMOYL-PENTAPEPTIDE-TRANSFERASE"/>
    <property type="match status" value="1"/>
</dbReference>
<dbReference type="GO" id="GO:0071555">
    <property type="term" value="P:cell wall organization"/>
    <property type="evidence" value="ECO:0007669"/>
    <property type="project" value="TreeGrafter"/>
</dbReference>
<evidence type="ECO:0000313" key="9">
    <source>
        <dbReference type="EMBL" id="CAB5042746.1"/>
    </source>
</evidence>
<dbReference type="InterPro" id="IPR000715">
    <property type="entry name" value="Glycosyl_transferase_4"/>
</dbReference>
<evidence type="ECO:0000256" key="4">
    <source>
        <dbReference type="ARBA" id="ARBA00022692"/>
    </source>
</evidence>
<dbReference type="GO" id="GO:0009103">
    <property type="term" value="P:lipopolysaccharide biosynthetic process"/>
    <property type="evidence" value="ECO:0007669"/>
    <property type="project" value="TreeGrafter"/>
</dbReference>